<feature type="compositionally biased region" description="Polar residues" evidence="8">
    <location>
        <begin position="195"/>
        <end position="206"/>
    </location>
</feature>
<organism evidence="9 10">
    <name type="scientific">Schizosaccharomyces cryophilus (strain OY26 / ATCC MYA-4695 / CBS 11777 / NBRC 106824 / NRRL Y48691)</name>
    <name type="common">Fission yeast</name>
    <dbReference type="NCBI Taxonomy" id="653667"/>
    <lineage>
        <taxon>Eukaryota</taxon>
        <taxon>Fungi</taxon>
        <taxon>Dikarya</taxon>
        <taxon>Ascomycota</taxon>
        <taxon>Taphrinomycotina</taxon>
        <taxon>Schizosaccharomycetes</taxon>
        <taxon>Schizosaccharomycetales</taxon>
        <taxon>Schizosaccharomycetaceae</taxon>
        <taxon>Schizosaccharomyces</taxon>
    </lineage>
</organism>
<dbReference type="PANTHER" id="PTHR13581">
    <property type="entry name" value="MRG-BINDING PROTEIN"/>
    <property type="match status" value="1"/>
</dbReference>
<dbReference type="GO" id="GO:0006325">
    <property type="term" value="P:chromatin organization"/>
    <property type="evidence" value="ECO:0007669"/>
    <property type="project" value="UniProtKB-KW"/>
</dbReference>
<keyword evidence="4" id="KW-0805">Transcription regulation</keyword>
<evidence type="ECO:0000256" key="8">
    <source>
        <dbReference type="SAM" id="MobiDB-lite"/>
    </source>
</evidence>
<comment type="subcellular location">
    <subcellularLocation>
        <location evidence="1">Nucleus</location>
    </subcellularLocation>
</comment>
<feature type="compositionally biased region" description="Basic and acidic residues" evidence="8">
    <location>
        <begin position="208"/>
        <end position="219"/>
    </location>
</feature>
<dbReference type="OMA" id="FTASEIW"/>
<protein>
    <submittedName>
        <fullName evidence="9">Histone acetyltransferase complex subunit Eaf7</fullName>
    </submittedName>
</protein>
<dbReference type="GeneID" id="25035356"/>
<dbReference type="EMBL" id="KE546993">
    <property type="protein sequence ID" value="EPY50264.1"/>
    <property type="molecule type" value="Genomic_DNA"/>
</dbReference>
<evidence type="ECO:0000256" key="4">
    <source>
        <dbReference type="ARBA" id="ARBA00023015"/>
    </source>
</evidence>
<evidence type="ECO:0000256" key="7">
    <source>
        <dbReference type="ARBA" id="ARBA00025178"/>
    </source>
</evidence>
<dbReference type="InterPro" id="IPR012423">
    <property type="entry name" value="Eaf7/MRGBP"/>
</dbReference>
<feature type="compositionally biased region" description="Basic and acidic residues" evidence="8">
    <location>
        <begin position="168"/>
        <end position="181"/>
    </location>
</feature>
<feature type="compositionally biased region" description="Basic and acidic residues" evidence="8">
    <location>
        <begin position="12"/>
        <end position="23"/>
    </location>
</feature>
<keyword evidence="6" id="KW-0539">Nucleus</keyword>
<dbReference type="GO" id="GO:0016740">
    <property type="term" value="F:transferase activity"/>
    <property type="evidence" value="ECO:0007669"/>
    <property type="project" value="UniProtKB-KW"/>
</dbReference>
<dbReference type="GO" id="GO:0035267">
    <property type="term" value="C:NuA4 histone acetyltransferase complex"/>
    <property type="evidence" value="ECO:0007669"/>
    <property type="project" value="TreeGrafter"/>
</dbReference>
<name>S9VVP3_SCHCR</name>
<keyword evidence="5" id="KW-0804">Transcription</keyword>
<feature type="region of interest" description="Disordered" evidence="8">
    <location>
        <begin position="1"/>
        <end position="26"/>
    </location>
</feature>
<comment type="function">
    <text evidence="7">Component of the NuA4 histone acetyltransferase complex which is involved in transcriptional activation of selected genes principally by acetylation of nucleosomal histone H4 and H2A. The NuA4 complex is also involved in DNA repair.</text>
</comment>
<dbReference type="OrthoDB" id="5417683at2759"/>
<feature type="region of interest" description="Disordered" evidence="8">
    <location>
        <begin position="99"/>
        <end position="118"/>
    </location>
</feature>
<evidence type="ECO:0000256" key="3">
    <source>
        <dbReference type="ARBA" id="ARBA00022853"/>
    </source>
</evidence>
<keyword evidence="10" id="KW-1185">Reference proteome</keyword>
<feature type="compositionally biased region" description="Polar residues" evidence="8">
    <location>
        <begin position="236"/>
        <end position="256"/>
    </location>
</feature>
<dbReference type="STRING" id="653667.S9VVP3"/>
<keyword evidence="3" id="KW-0156">Chromatin regulator</keyword>
<dbReference type="HOGENOM" id="CLU_1038837_0_0_1"/>
<evidence type="ECO:0000313" key="10">
    <source>
        <dbReference type="Proteomes" id="UP000015464"/>
    </source>
</evidence>
<feature type="compositionally biased region" description="Basic and acidic residues" evidence="8">
    <location>
        <begin position="226"/>
        <end position="235"/>
    </location>
</feature>
<reference evidence="9 10" key="1">
    <citation type="journal article" date="2011" name="Science">
        <title>Comparative functional genomics of the fission yeasts.</title>
        <authorList>
            <person name="Rhind N."/>
            <person name="Chen Z."/>
            <person name="Yassour M."/>
            <person name="Thompson D.A."/>
            <person name="Haas B.J."/>
            <person name="Habib N."/>
            <person name="Wapinski I."/>
            <person name="Roy S."/>
            <person name="Lin M.F."/>
            <person name="Heiman D.I."/>
            <person name="Young S.K."/>
            <person name="Furuya K."/>
            <person name="Guo Y."/>
            <person name="Pidoux A."/>
            <person name="Chen H.M."/>
            <person name="Robbertse B."/>
            <person name="Goldberg J.M."/>
            <person name="Aoki K."/>
            <person name="Bayne E.H."/>
            <person name="Berlin A.M."/>
            <person name="Desjardins C.A."/>
            <person name="Dobbs E."/>
            <person name="Dukaj L."/>
            <person name="Fan L."/>
            <person name="FitzGerald M.G."/>
            <person name="French C."/>
            <person name="Gujja S."/>
            <person name="Hansen K."/>
            <person name="Keifenheim D."/>
            <person name="Levin J.Z."/>
            <person name="Mosher R.A."/>
            <person name="Mueller C.A."/>
            <person name="Pfiffner J."/>
            <person name="Priest M."/>
            <person name="Russ C."/>
            <person name="Smialowska A."/>
            <person name="Swoboda P."/>
            <person name="Sykes S.M."/>
            <person name="Vaughn M."/>
            <person name="Vengrova S."/>
            <person name="Yoder R."/>
            <person name="Zeng Q."/>
            <person name="Allshire R."/>
            <person name="Baulcombe D."/>
            <person name="Birren B.W."/>
            <person name="Brown W."/>
            <person name="Ekwall K."/>
            <person name="Kellis M."/>
            <person name="Leatherwood J."/>
            <person name="Levin H."/>
            <person name="Margalit H."/>
            <person name="Martienssen R."/>
            <person name="Nieduszynski C.A."/>
            <person name="Spatafora J.W."/>
            <person name="Friedman N."/>
            <person name="Dalgaard J.Z."/>
            <person name="Baumann P."/>
            <person name="Niki H."/>
            <person name="Regev A."/>
            <person name="Nusbaum C."/>
        </authorList>
    </citation>
    <scope>NUCLEOTIDE SEQUENCE [LARGE SCALE GENOMIC DNA]</scope>
    <source>
        <strain evidence="10">OY26 / ATCC MYA-4695 / CBS 11777 / NBRC 106824 / NRRL Y48691</strain>
    </source>
</reference>
<evidence type="ECO:0000256" key="2">
    <source>
        <dbReference type="ARBA" id="ARBA00007117"/>
    </source>
</evidence>
<dbReference type="PANTHER" id="PTHR13581:SF5">
    <property type="entry name" value="MRG_MORF4L-BINDING PROTEIN"/>
    <property type="match status" value="1"/>
</dbReference>
<dbReference type="GO" id="GO:0006357">
    <property type="term" value="P:regulation of transcription by RNA polymerase II"/>
    <property type="evidence" value="ECO:0007669"/>
    <property type="project" value="TreeGrafter"/>
</dbReference>
<dbReference type="Proteomes" id="UP000015464">
    <property type="component" value="Unassembled WGS sequence"/>
</dbReference>
<comment type="similarity">
    <text evidence="2">Belongs to the EAF7 family.</text>
</comment>
<accession>S9VVP3</accession>
<evidence type="ECO:0000256" key="5">
    <source>
        <dbReference type="ARBA" id="ARBA00023163"/>
    </source>
</evidence>
<dbReference type="eggNOG" id="KOG4051">
    <property type="taxonomic scope" value="Eukaryota"/>
</dbReference>
<dbReference type="Pfam" id="PF07904">
    <property type="entry name" value="Eaf7"/>
    <property type="match status" value="1"/>
</dbReference>
<dbReference type="GO" id="GO:0005634">
    <property type="term" value="C:nucleus"/>
    <property type="evidence" value="ECO:0007669"/>
    <property type="project" value="UniProtKB-SubCell"/>
</dbReference>
<dbReference type="RefSeq" id="XP_013024750.1">
    <property type="nucleotide sequence ID" value="XM_013169296.1"/>
</dbReference>
<dbReference type="AlphaFoldDB" id="S9VVP3"/>
<proteinExistence type="inferred from homology"/>
<evidence type="ECO:0000256" key="6">
    <source>
        <dbReference type="ARBA" id="ARBA00023242"/>
    </source>
</evidence>
<feature type="compositionally biased region" description="Polar residues" evidence="8">
    <location>
        <begin position="1"/>
        <end position="10"/>
    </location>
</feature>
<sequence>MSSMGTQASSDPHLKEEKEEKKTSFSSDEWSILEETLLLKAICQGLRPIGTEKHFHMIGMLRMIHEGCQTSTKRVQDVWKKLETLYNLQEFERLEAVPSPSVGETRKRDREKDNIQEEHQIDFELPKYILNTTKLPSSSASSKSALKAGGIGEKKMTRSSLAAAAAANKKESSADLNVKEERDEDTLDEPAAKQLRSSSMKQTTPLNIHDEGSSKQKQAEEEENNVYEKHSKESNSRPSNTQAAAQKQSELANTSPPAVRRSTRSRRT</sequence>
<feature type="compositionally biased region" description="Low complexity" evidence="8">
    <location>
        <begin position="134"/>
        <end position="148"/>
    </location>
</feature>
<feature type="compositionally biased region" description="Basic and acidic residues" evidence="8">
    <location>
        <begin position="104"/>
        <end position="118"/>
    </location>
</feature>
<evidence type="ECO:0000313" key="9">
    <source>
        <dbReference type="EMBL" id="EPY50264.1"/>
    </source>
</evidence>
<feature type="region of interest" description="Disordered" evidence="8">
    <location>
        <begin position="134"/>
        <end position="268"/>
    </location>
</feature>
<gene>
    <name evidence="9" type="ORF">SPOG_01025</name>
</gene>
<evidence type="ECO:0000256" key="1">
    <source>
        <dbReference type="ARBA" id="ARBA00004123"/>
    </source>
</evidence>